<accession>A0AA87W630</accession>
<sequence length="409" mass="43810">MASLRLRRGAEGGYAAAGPNGRHGSPMKAVKLAFGLICLAIVASDIVAMSRWGEARGVYDDICYLRQAHLFQRFGIGGLDTNAVRDDDHYFEGKMKEIGFADWKDPIRWPCHNPMPSGKVVLQYPPGTGFLLALFPEGHQVAPLYIAASLILCVLALSGLVMARTLPSVISAGVLGALAVYLMINPAKASYSVPPTMALCAVAGLLTSLWLMRNKRSVLLVALIGLLLGVSVNFRLPNALLAAGYFLILGLPFLWTRSLATFVRGLAFGAGVLVGMAPTLAAQAINAGSALATTYGSADVVAPVFDLAVFGQYLRDMQFVLIVLAVGATAWLLAAGEEHARQAALLTVGNLAFNLGFFMTHPIFTHYYVVPITMLSLWTLSFARLLQPLEAREAAPVRRKSTNLGVLPR</sequence>
<feature type="transmembrane region" description="Helical" evidence="1">
    <location>
        <begin position="32"/>
        <end position="52"/>
    </location>
</feature>
<gene>
    <name evidence="2" type="ORF">GCM10010987_38940</name>
</gene>
<reference evidence="2" key="1">
    <citation type="journal article" date="2014" name="Int. J. Syst. Evol. Microbiol.">
        <title>Complete genome sequence of Corynebacterium casei LMG S-19264T (=DSM 44701T), isolated from a smear-ripened cheese.</title>
        <authorList>
            <consortium name="US DOE Joint Genome Institute (JGI-PGF)"/>
            <person name="Walter F."/>
            <person name="Albersmeier A."/>
            <person name="Kalinowski J."/>
            <person name="Ruckert C."/>
        </authorList>
    </citation>
    <scope>NUCLEOTIDE SEQUENCE</scope>
    <source>
        <strain evidence="2">CGMCC 1.15034</strain>
    </source>
</reference>
<feature type="transmembrane region" description="Helical" evidence="1">
    <location>
        <begin position="317"/>
        <end position="336"/>
    </location>
</feature>
<reference evidence="2" key="2">
    <citation type="submission" date="2022-12" db="EMBL/GenBank/DDBJ databases">
        <authorList>
            <person name="Sun Q."/>
            <person name="Zhou Y."/>
        </authorList>
    </citation>
    <scope>NUCLEOTIDE SEQUENCE</scope>
    <source>
        <strain evidence="2">CGMCC 1.15034</strain>
    </source>
</reference>
<dbReference type="AlphaFoldDB" id="A0AA87W630"/>
<keyword evidence="1" id="KW-1133">Transmembrane helix</keyword>
<evidence type="ECO:0000313" key="3">
    <source>
        <dbReference type="Proteomes" id="UP000625079"/>
    </source>
</evidence>
<feature type="transmembrane region" description="Helical" evidence="1">
    <location>
        <begin position="242"/>
        <end position="259"/>
    </location>
</feature>
<comment type="caution">
    <text evidence="2">The sequence shown here is derived from an EMBL/GenBank/DDBJ whole genome shotgun (WGS) entry which is preliminary data.</text>
</comment>
<keyword evidence="1" id="KW-0472">Membrane</keyword>
<evidence type="ECO:0000313" key="2">
    <source>
        <dbReference type="EMBL" id="GGI26349.1"/>
    </source>
</evidence>
<feature type="transmembrane region" description="Helical" evidence="1">
    <location>
        <begin position="343"/>
        <end position="361"/>
    </location>
</feature>
<feature type="transmembrane region" description="Helical" evidence="1">
    <location>
        <begin position="193"/>
        <end position="211"/>
    </location>
</feature>
<dbReference type="EMBL" id="BMHC01000008">
    <property type="protein sequence ID" value="GGI26349.1"/>
    <property type="molecule type" value="Genomic_DNA"/>
</dbReference>
<feature type="transmembrane region" description="Helical" evidence="1">
    <location>
        <begin position="266"/>
        <end position="285"/>
    </location>
</feature>
<proteinExistence type="predicted"/>
<feature type="transmembrane region" description="Helical" evidence="1">
    <location>
        <begin position="142"/>
        <end position="162"/>
    </location>
</feature>
<feature type="transmembrane region" description="Helical" evidence="1">
    <location>
        <begin position="169"/>
        <end position="187"/>
    </location>
</feature>
<name>A0AA87W630_9BRAD</name>
<protein>
    <submittedName>
        <fullName evidence="2">Uncharacterized protein</fullName>
    </submittedName>
</protein>
<keyword evidence="1" id="KW-0812">Transmembrane</keyword>
<organism evidence="2 3">
    <name type="scientific">Bradyrhizobium guangdongense</name>
    <dbReference type="NCBI Taxonomy" id="1325090"/>
    <lineage>
        <taxon>Bacteria</taxon>
        <taxon>Pseudomonadati</taxon>
        <taxon>Pseudomonadota</taxon>
        <taxon>Alphaproteobacteria</taxon>
        <taxon>Hyphomicrobiales</taxon>
        <taxon>Nitrobacteraceae</taxon>
        <taxon>Bradyrhizobium</taxon>
    </lineage>
</organism>
<feature type="transmembrane region" description="Helical" evidence="1">
    <location>
        <begin position="218"/>
        <end position="236"/>
    </location>
</feature>
<evidence type="ECO:0000256" key="1">
    <source>
        <dbReference type="SAM" id="Phobius"/>
    </source>
</evidence>
<dbReference type="Proteomes" id="UP000625079">
    <property type="component" value="Unassembled WGS sequence"/>
</dbReference>